<feature type="non-terminal residue" evidence="2">
    <location>
        <position position="53"/>
    </location>
</feature>
<keyword evidence="3" id="KW-1185">Reference proteome</keyword>
<dbReference type="Gene3D" id="3.30.450.40">
    <property type="match status" value="1"/>
</dbReference>
<evidence type="ECO:0000313" key="3">
    <source>
        <dbReference type="Proteomes" id="UP001529510"/>
    </source>
</evidence>
<comment type="caution">
    <text evidence="2">The sequence shown here is derived from an EMBL/GenBank/DDBJ whole genome shotgun (WGS) entry which is preliminary data.</text>
</comment>
<reference evidence="2 3" key="1">
    <citation type="submission" date="2024-05" db="EMBL/GenBank/DDBJ databases">
        <title>Genome sequencing and assembly of Indian major carp, Cirrhinus mrigala (Hamilton, 1822).</title>
        <authorList>
            <person name="Mohindra V."/>
            <person name="Chowdhury L.M."/>
            <person name="Lal K."/>
            <person name="Jena J.K."/>
        </authorList>
    </citation>
    <scope>NUCLEOTIDE SEQUENCE [LARGE SCALE GENOMIC DNA]</scope>
    <source>
        <strain evidence="2">CM1030</strain>
        <tissue evidence="2">Blood</tissue>
    </source>
</reference>
<feature type="domain" description="GAF" evidence="1">
    <location>
        <begin position="1"/>
        <end position="52"/>
    </location>
</feature>
<organism evidence="2 3">
    <name type="scientific">Cirrhinus mrigala</name>
    <name type="common">Mrigala</name>
    <dbReference type="NCBI Taxonomy" id="683832"/>
    <lineage>
        <taxon>Eukaryota</taxon>
        <taxon>Metazoa</taxon>
        <taxon>Chordata</taxon>
        <taxon>Craniata</taxon>
        <taxon>Vertebrata</taxon>
        <taxon>Euteleostomi</taxon>
        <taxon>Actinopterygii</taxon>
        <taxon>Neopterygii</taxon>
        <taxon>Teleostei</taxon>
        <taxon>Ostariophysi</taxon>
        <taxon>Cypriniformes</taxon>
        <taxon>Cyprinidae</taxon>
        <taxon>Labeoninae</taxon>
        <taxon>Labeonini</taxon>
        <taxon>Cirrhinus</taxon>
    </lineage>
</organism>
<accession>A0ABD0PEY8</accession>
<dbReference type="Proteomes" id="UP001529510">
    <property type="component" value="Unassembled WGS sequence"/>
</dbReference>
<dbReference type="AlphaFoldDB" id="A0ABD0PEY8"/>
<name>A0ABD0PEY8_CIRMR</name>
<dbReference type="InterPro" id="IPR003018">
    <property type="entry name" value="GAF"/>
</dbReference>
<protein>
    <recommendedName>
        <fullName evidence="1">GAF domain-containing protein</fullName>
    </recommendedName>
</protein>
<evidence type="ECO:0000259" key="1">
    <source>
        <dbReference type="Pfam" id="PF01590"/>
    </source>
</evidence>
<dbReference type="SUPFAM" id="SSF55781">
    <property type="entry name" value="GAF domain-like"/>
    <property type="match status" value="1"/>
</dbReference>
<gene>
    <name evidence="2" type="ORF">M9458_032959</name>
</gene>
<dbReference type="EMBL" id="JAMKFB020000016">
    <property type="protein sequence ID" value="KAL0172648.1"/>
    <property type="molecule type" value="Genomic_DNA"/>
</dbReference>
<feature type="non-terminal residue" evidence="2">
    <location>
        <position position="1"/>
    </location>
</feature>
<proteinExistence type="predicted"/>
<evidence type="ECO:0000313" key="2">
    <source>
        <dbReference type="EMBL" id="KAL0172648.1"/>
    </source>
</evidence>
<dbReference type="Pfam" id="PF01590">
    <property type="entry name" value="GAF"/>
    <property type="match status" value="1"/>
</dbReference>
<dbReference type="InterPro" id="IPR029016">
    <property type="entry name" value="GAF-like_dom_sf"/>
</dbReference>
<sequence length="53" mass="5885">DHRFSDEIDKLTGYKTQSILCMAIRNSDGEVIGVVQAINKNPSGTPFTEDDEK</sequence>